<proteinExistence type="predicted"/>
<dbReference type="GO" id="GO:0006265">
    <property type="term" value="P:DNA topological change"/>
    <property type="evidence" value="ECO:0007669"/>
    <property type="project" value="InterPro"/>
</dbReference>
<dbReference type="Gene3D" id="3.40.50.670">
    <property type="match status" value="1"/>
</dbReference>
<dbReference type="GO" id="GO:0003677">
    <property type="term" value="F:DNA binding"/>
    <property type="evidence" value="ECO:0007669"/>
    <property type="project" value="InterPro"/>
</dbReference>
<evidence type="ECO:0008006" key="2">
    <source>
        <dbReference type="Google" id="ProtNLM"/>
    </source>
</evidence>
<dbReference type="InterPro" id="IPR013760">
    <property type="entry name" value="Topo_IIA-like_dom_sf"/>
</dbReference>
<evidence type="ECO:0000313" key="1">
    <source>
        <dbReference type="EMBL" id="GAH51314.1"/>
    </source>
</evidence>
<dbReference type="SUPFAM" id="SSF56719">
    <property type="entry name" value="Type II DNA topoisomerase"/>
    <property type="match status" value="1"/>
</dbReference>
<protein>
    <recommendedName>
        <fullName evidence="2">DNA topoisomerase (ATP-hydrolyzing)</fullName>
    </recommendedName>
</protein>
<dbReference type="GO" id="GO:0003918">
    <property type="term" value="F:DNA topoisomerase type II (double strand cut, ATP-hydrolyzing) activity"/>
    <property type="evidence" value="ECO:0007669"/>
    <property type="project" value="InterPro"/>
</dbReference>
<dbReference type="EMBL" id="BARU01021959">
    <property type="protein sequence ID" value="GAH51314.1"/>
    <property type="molecule type" value="Genomic_DNA"/>
</dbReference>
<reference evidence="1" key="1">
    <citation type="journal article" date="2014" name="Front. Microbiol.">
        <title>High frequency of phylogenetically diverse reductive dehalogenase-homologous genes in deep subseafloor sedimentary metagenomes.</title>
        <authorList>
            <person name="Kawai M."/>
            <person name="Futagami T."/>
            <person name="Toyoda A."/>
            <person name="Takaki Y."/>
            <person name="Nishi S."/>
            <person name="Hori S."/>
            <person name="Arai W."/>
            <person name="Tsubouchi T."/>
            <person name="Morono Y."/>
            <person name="Uchiyama I."/>
            <person name="Ito T."/>
            <person name="Fujiyama A."/>
            <person name="Inagaki F."/>
            <person name="Takami H."/>
        </authorList>
    </citation>
    <scope>NUCLEOTIDE SEQUENCE</scope>
    <source>
        <strain evidence="1">Expedition CK06-06</strain>
    </source>
</reference>
<dbReference type="InterPro" id="IPR013759">
    <property type="entry name" value="Topo_IIA_B_C"/>
</dbReference>
<sequence length="32" mass="3762">RYMPDLIRTGHIYIAQPPLYRVSNKNKGIFSL</sequence>
<comment type="caution">
    <text evidence="1">The sequence shown here is derived from an EMBL/GenBank/DDBJ whole genome shotgun (WGS) entry which is preliminary data.</text>
</comment>
<gene>
    <name evidence="1" type="ORF">S03H2_35860</name>
</gene>
<feature type="non-terminal residue" evidence="1">
    <location>
        <position position="1"/>
    </location>
</feature>
<accession>X1HBT3</accession>
<organism evidence="1">
    <name type="scientific">marine sediment metagenome</name>
    <dbReference type="NCBI Taxonomy" id="412755"/>
    <lineage>
        <taxon>unclassified sequences</taxon>
        <taxon>metagenomes</taxon>
        <taxon>ecological metagenomes</taxon>
    </lineage>
</organism>
<name>X1HBT3_9ZZZZ</name>
<dbReference type="GO" id="GO:0005524">
    <property type="term" value="F:ATP binding"/>
    <property type="evidence" value="ECO:0007669"/>
    <property type="project" value="InterPro"/>
</dbReference>
<dbReference type="AlphaFoldDB" id="X1HBT3"/>